<dbReference type="InterPro" id="IPR039477">
    <property type="entry name" value="ILEI/PANDER_dom"/>
</dbReference>
<organism evidence="2 3">
    <name type="scientific">Effrenium voratum</name>
    <dbReference type="NCBI Taxonomy" id="2562239"/>
    <lineage>
        <taxon>Eukaryota</taxon>
        <taxon>Sar</taxon>
        <taxon>Alveolata</taxon>
        <taxon>Dinophyceae</taxon>
        <taxon>Suessiales</taxon>
        <taxon>Symbiodiniaceae</taxon>
        <taxon>Effrenium</taxon>
    </lineage>
</organism>
<dbReference type="Proteomes" id="UP001178507">
    <property type="component" value="Unassembled WGS sequence"/>
</dbReference>
<reference evidence="2" key="1">
    <citation type="submission" date="2023-08" db="EMBL/GenBank/DDBJ databases">
        <authorList>
            <person name="Chen Y."/>
            <person name="Shah S."/>
            <person name="Dougan E. K."/>
            <person name="Thang M."/>
            <person name="Chan C."/>
        </authorList>
    </citation>
    <scope>NUCLEOTIDE SEQUENCE</scope>
</reference>
<dbReference type="PROSITE" id="PS52031">
    <property type="entry name" value="GG_LECTIN"/>
    <property type="match status" value="1"/>
</dbReference>
<dbReference type="Pfam" id="PF15711">
    <property type="entry name" value="ILEI"/>
    <property type="match status" value="1"/>
</dbReference>
<dbReference type="SUPFAM" id="SSF81296">
    <property type="entry name" value="E set domains"/>
    <property type="match status" value="1"/>
</dbReference>
<dbReference type="Gene3D" id="2.60.40.10">
    <property type="entry name" value="Immunoglobulins"/>
    <property type="match status" value="1"/>
</dbReference>
<evidence type="ECO:0000259" key="1">
    <source>
        <dbReference type="PROSITE" id="PS50948"/>
    </source>
</evidence>
<dbReference type="GO" id="GO:0000139">
    <property type="term" value="C:Golgi membrane"/>
    <property type="evidence" value="ECO:0007669"/>
    <property type="project" value="TreeGrafter"/>
</dbReference>
<dbReference type="InterPro" id="IPR032640">
    <property type="entry name" value="AMPK1_CBM"/>
</dbReference>
<dbReference type="Pfam" id="PF16561">
    <property type="entry name" value="AMPK1_CBM"/>
    <property type="match status" value="1"/>
</dbReference>
<name>A0AA36J884_9DINO</name>
<dbReference type="InterPro" id="IPR003609">
    <property type="entry name" value="Pan_app"/>
</dbReference>
<dbReference type="InterPro" id="IPR052463">
    <property type="entry name" value="O-linked_mannose_GnT"/>
</dbReference>
<proteinExistence type="predicted"/>
<comment type="caution">
    <text evidence="2">The sequence shown here is derived from an EMBL/GenBank/DDBJ whole genome shotgun (WGS) entry which is preliminary data.</text>
</comment>
<dbReference type="InterPro" id="IPR013783">
    <property type="entry name" value="Ig-like_fold"/>
</dbReference>
<dbReference type="PROSITE" id="PS50948">
    <property type="entry name" value="PAN"/>
    <property type="match status" value="1"/>
</dbReference>
<dbReference type="GO" id="GO:0016266">
    <property type="term" value="P:protein O-linked glycosylation via N-acetyl-galactosamine"/>
    <property type="evidence" value="ECO:0007669"/>
    <property type="project" value="TreeGrafter"/>
</dbReference>
<dbReference type="PANTHER" id="PTHR46396:SF2">
    <property type="entry name" value="ILEI_PANDER DOMAIN-CONTAINING PROTEIN"/>
    <property type="match status" value="1"/>
</dbReference>
<dbReference type="CDD" id="cd02859">
    <property type="entry name" value="E_set_AMPKbeta_like_N"/>
    <property type="match status" value="1"/>
</dbReference>
<gene>
    <name evidence="2" type="ORF">EVOR1521_LOCUS23670</name>
</gene>
<evidence type="ECO:0000313" key="3">
    <source>
        <dbReference type="Proteomes" id="UP001178507"/>
    </source>
</evidence>
<protein>
    <recommendedName>
        <fullName evidence="1">Apple domain-containing protein</fullName>
    </recommendedName>
</protein>
<feature type="domain" description="Apple" evidence="1">
    <location>
        <begin position="745"/>
        <end position="809"/>
    </location>
</feature>
<accession>A0AA36J884</accession>
<dbReference type="PANTHER" id="PTHR46396">
    <property type="entry name" value="PROTEIN O-LINKED-MANNOSE BETA-1,2-N-ACETYLGLUCOSAMINYLTRANSFERASE 1"/>
    <property type="match status" value="1"/>
</dbReference>
<dbReference type="AlphaFoldDB" id="A0AA36J884"/>
<keyword evidence="3" id="KW-1185">Reference proteome</keyword>
<sequence length="916" mass="99331">MAGTYEFKFINGNSWSDLIEEVPMECSEQTSEHFNRQLTITAEMSAEVDVCFSACVPCHGIPPCKLFRCPGWMVHRMDQLETVATTSAECCEASPPYVKDVVVQSAGFDDGNQVSFWLKGTLIYATTRRGLTAMVLSSDGELNRATTFDTNQDSSQLEIFLEALENGTQLLLGASDEASSSLSPRARELIRGFGGTAIDQIAWRGSYALIGVKNGDAFAEAVVSRFGGPAVAVAAVPWAELPLLPLPSCDVQVPFPPSSGKVHSTGNLEVYTEDASCRYTVFERDSISTCLDGAWVVVLGTSNAQLLANNLLFTLAGRNASDHIHFGEFNFHDFVIEDGVVIYHNVIRVDDVEECKQNTTGSNEQEEQCKDTYGTELAKAPAPKAGRVRVTMTIVFFWERVRSMMHIVEADAGWREVKVGYVTQVVAWYLVCQNIKSYLCPRRELKDDTEDQTFQKFTDEMDSVLSYMQTSCSPSGRAGQGFGCVVGTNSYTDAQGSLGEAFRRFNAQVLVSMSSKATGTFRALDVFALGAAMPRETLAGHGSPMVHLWTWMAILGAWCAPQLAADEWQVHFVGPLCSAREVNEALCPRAQIGVEWICMNSEPCFMEIASATQTTTPLSFPVTLRLGMTDQVASGVYVAGSFQGWDPAATPLAESENGYEVTLHLSPGLYEYKFVTGASWDGAEQVPAECAREEFSNRFFEVVNAPLAIETCFGSCSCEVETTATTTSSTGDVFLPVDGGIGRACRGASRSDNLANYYSVVSVSSLDACQSECLSMASCVGVEYSPSRCEVWTRPEGIQASIALSGFSCFKLSTVTSSPVPESFYGVDGGVGRACRGAAPGDNLASYYYIQQSSGLAGCQQSCVQEPQCVGIEYSLGRCEIWTRAQGIEATVALSGFTCQRYSSSARRLQTDFLAV</sequence>
<dbReference type="EMBL" id="CAUJNA010003367">
    <property type="protein sequence ID" value="CAJ1400299.1"/>
    <property type="molecule type" value="Genomic_DNA"/>
</dbReference>
<dbReference type="InterPro" id="IPR014756">
    <property type="entry name" value="Ig_E-set"/>
</dbReference>
<evidence type="ECO:0000313" key="2">
    <source>
        <dbReference type="EMBL" id="CAJ1400299.1"/>
    </source>
</evidence>
<dbReference type="GO" id="GO:0047223">
    <property type="term" value="F:beta-1,3-galactosyl-O-glycosyl-glycoprotein beta-1,3-N-acetylglucosaminyltransferase activity"/>
    <property type="evidence" value="ECO:0007669"/>
    <property type="project" value="TreeGrafter"/>
</dbReference>